<evidence type="ECO:0000313" key="2">
    <source>
        <dbReference type="Proteomes" id="UP001234495"/>
    </source>
</evidence>
<proteinExistence type="predicted"/>
<accession>A0ABT9ZKE3</accession>
<sequence length="67" mass="7538">MAELNEKEQELIKALYYRDLIVNRYHISIGCLPLPGVPRVLSKLLAIVLKVEIYNGANNLKLELSGS</sequence>
<protein>
    <submittedName>
        <fullName evidence="1">Uncharacterized protein</fullName>
    </submittedName>
</protein>
<dbReference type="Proteomes" id="UP001234495">
    <property type="component" value="Unassembled WGS sequence"/>
</dbReference>
<comment type="caution">
    <text evidence="1">The sequence shown here is derived from an EMBL/GenBank/DDBJ whole genome shotgun (WGS) entry which is preliminary data.</text>
</comment>
<reference evidence="1 2" key="1">
    <citation type="submission" date="2023-07" db="EMBL/GenBank/DDBJ databases">
        <title>Genomic Encyclopedia of Type Strains, Phase IV (KMG-IV): sequencing the most valuable type-strain genomes for metagenomic binning, comparative biology and taxonomic classification.</title>
        <authorList>
            <person name="Goeker M."/>
        </authorList>
    </citation>
    <scope>NUCLEOTIDE SEQUENCE [LARGE SCALE GENOMIC DNA]</scope>
    <source>
        <strain evidence="1 2">DSM 29005</strain>
    </source>
</reference>
<name>A0ABT9ZKE3_9BACI</name>
<gene>
    <name evidence="1" type="ORF">J2S19_004088</name>
</gene>
<keyword evidence="2" id="KW-1185">Reference proteome</keyword>
<dbReference type="EMBL" id="JAUSUD010000024">
    <property type="protein sequence ID" value="MDQ0232766.1"/>
    <property type="molecule type" value="Genomic_DNA"/>
</dbReference>
<evidence type="ECO:0000313" key="1">
    <source>
        <dbReference type="EMBL" id="MDQ0232766.1"/>
    </source>
</evidence>
<organism evidence="1 2">
    <name type="scientific">Metabacillus malikii</name>
    <dbReference type="NCBI Taxonomy" id="1504265"/>
    <lineage>
        <taxon>Bacteria</taxon>
        <taxon>Bacillati</taxon>
        <taxon>Bacillota</taxon>
        <taxon>Bacilli</taxon>
        <taxon>Bacillales</taxon>
        <taxon>Bacillaceae</taxon>
        <taxon>Metabacillus</taxon>
    </lineage>
</organism>